<dbReference type="AlphaFoldDB" id="A0A1Q9CC44"/>
<keyword evidence="6" id="KW-1185">Reference proteome</keyword>
<feature type="transmembrane region" description="Helical" evidence="3">
    <location>
        <begin position="529"/>
        <end position="551"/>
    </location>
</feature>
<feature type="region of interest" description="Disordered" evidence="2">
    <location>
        <begin position="846"/>
        <end position="874"/>
    </location>
</feature>
<comment type="caution">
    <text evidence="5">The sequence shown here is derived from an EMBL/GenBank/DDBJ whole genome shotgun (WGS) entry which is preliminary data.</text>
</comment>
<feature type="transmembrane region" description="Helical" evidence="3">
    <location>
        <begin position="810"/>
        <end position="826"/>
    </location>
</feature>
<feature type="transmembrane region" description="Helical" evidence="3">
    <location>
        <begin position="571"/>
        <end position="594"/>
    </location>
</feature>
<reference evidence="5 6" key="1">
    <citation type="submission" date="2016-02" db="EMBL/GenBank/DDBJ databases">
        <title>Genome analysis of coral dinoflagellate symbionts highlights evolutionary adaptations to a symbiotic lifestyle.</title>
        <authorList>
            <person name="Aranda M."/>
            <person name="Li Y."/>
            <person name="Liew Y.J."/>
            <person name="Baumgarten S."/>
            <person name="Simakov O."/>
            <person name="Wilson M."/>
            <person name="Piel J."/>
            <person name="Ashoor H."/>
            <person name="Bougouffa S."/>
            <person name="Bajic V.B."/>
            <person name="Ryu T."/>
            <person name="Ravasi T."/>
            <person name="Bayer T."/>
            <person name="Micklem G."/>
            <person name="Kim H."/>
            <person name="Bhak J."/>
            <person name="Lajeunesse T.C."/>
            <person name="Voolstra C.R."/>
        </authorList>
    </citation>
    <scope>NUCLEOTIDE SEQUENCE [LARGE SCALE GENOMIC DNA]</scope>
    <source>
        <strain evidence="5 6">CCMP2467</strain>
    </source>
</reference>
<feature type="coiled-coil region" evidence="1">
    <location>
        <begin position="167"/>
        <end position="194"/>
    </location>
</feature>
<accession>A0A1Q9CC44</accession>
<feature type="region of interest" description="Disordered" evidence="2">
    <location>
        <begin position="32"/>
        <end position="75"/>
    </location>
</feature>
<gene>
    <name evidence="5" type="ORF">AK812_SmicGene39086</name>
</gene>
<dbReference type="Proteomes" id="UP000186817">
    <property type="component" value="Unassembled WGS sequence"/>
</dbReference>
<keyword evidence="4" id="KW-0732">Signal</keyword>
<feature type="transmembrane region" description="Helical" evidence="3">
    <location>
        <begin position="745"/>
        <end position="763"/>
    </location>
</feature>
<evidence type="ECO:0000256" key="2">
    <source>
        <dbReference type="SAM" id="MobiDB-lite"/>
    </source>
</evidence>
<name>A0A1Q9CC44_SYMMI</name>
<keyword evidence="3" id="KW-1133">Transmembrane helix</keyword>
<evidence type="ECO:0000313" key="6">
    <source>
        <dbReference type="Proteomes" id="UP000186817"/>
    </source>
</evidence>
<protein>
    <submittedName>
        <fullName evidence="5">Uncharacterized protein</fullName>
    </submittedName>
</protein>
<feature type="signal peptide" evidence="4">
    <location>
        <begin position="1"/>
        <end position="19"/>
    </location>
</feature>
<organism evidence="5 6">
    <name type="scientific">Symbiodinium microadriaticum</name>
    <name type="common">Dinoflagellate</name>
    <name type="synonym">Zooxanthella microadriatica</name>
    <dbReference type="NCBI Taxonomy" id="2951"/>
    <lineage>
        <taxon>Eukaryota</taxon>
        <taxon>Sar</taxon>
        <taxon>Alveolata</taxon>
        <taxon>Dinophyceae</taxon>
        <taxon>Suessiales</taxon>
        <taxon>Symbiodiniaceae</taxon>
        <taxon>Symbiodinium</taxon>
    </lineage>
</organism>
<evidence type="ECO:0000256" key="3">
    <source>
        <dbReference type="SAM" id="Phobius"/>
    </source>
</evidence>
<keyword evidence="3" id="KW-0812">Transmembrane</keyword>
<dbReference type="OrthoDB" id="10397053at2759"/>
<evidence type="ECO:0000256" key="4">
    <source>
        <dbReference type="SAM" id="SignalP"/>
    </source>
</evidence>
<evidence type="ECO:0000313" key="5">
    <source>
        <dbReference type="EMBL" id="OLP80499.1"/>
    </source>
</evidence>
<keyword evidence="3" id="KW-0472">Membrane</keyword>
<evidence type="ECO:0000256" key="1">
    <source>
        <dbReference type="SAM" id="Coils"/>
    </source>
</evidence>
<feature type="transmembrane region" description="Helical" evidence="3">
    <location>
        <begin position="775"/>
        <end position="798"/>
    </location>
</feature>
<sequence>MHAMTCWLLDFSMLLILGAIDKPPKQILGEAASANRETERQGDHTQLVSDGRLDNSGPVLSERAPGERNAGPPAAPAAELVSKIAELEKQLKEQKEIEVGKRAFGFQAAVRRAAADSSAEVEQLAQLRFFERREAFATSLSQRVQDLRHCIDRDRGERNAGPPAAPAAELVSEIAELEKQLKEHKEKEADASDAAMQVAALDSSAQVEQLAVLRFFERREAALSKEGENAGDSRATTRVRVGTSSTIDRSIRTDRLWLVLSARLALRHRHVRLRFVGCFGCGSGARDYHLRHPWMASGGTGDGRDRRAAPAEICGSSLGASPGASGAPRADPVDYADAGVQTEATIYFIANFVAGATNEELLGFEAEEDDDTPHGTPLGKYLVPEKTMDKTDTPGNVVATQSAGSNYLNEFANRQELGQRVSYFKAATDMDFACLCEGINVSFQRRIYRKQFDGCGTIGATWSTTSRLSPRLRPALHLLERHSGRVDDSSGTHRALVAAILHSALVPSCTYEIAMFLRRPERLRKIHLVPVTMPVILCLFSAAWLCVRLQFTVVESVTVGWDDAGLRLLMRIGLMLLLVPIIFVMQSYLGMGLVQDLEKLPKQLQEFSIADSQCSCCFFEHRHPKTGKRIMCDREVVYQAVSDSYDDQEVRRTYSHEISRTTSGLDVFDGAVRGQLSDRISEQRLSSSLIPLDLFIYMVWAWDIPWLAPRLHLISQVGNLGRNPEYEHYDDLLRVLYALAEMIDWAKGLPSILVLLFVSMRLWKLMSRWKCCPRIVRALASAPMVILSTVLVFVIISLALDLTEDDWNPLNTLPFTFFLLLAICLLKPPKAKLLSFVWSFVQPGHGPSAKPSASETRSWSEKLDQSTEELSSTSRDVHVDDEFFSV</sequence>
<feature type="chain" id="PRO_5012073513" evidence="4">
    <location>
        <begin position="20"/>
        <end position="886"/>
    </location>
</feature>
<keyword evidence="1" id="KW-0175">Coiled coil</keyword>
<proteinExistence type="predicted"/>
<dbReference type="EMBL" id="LSRX01001374">
    <property type="protein sequence ID" value="OLP80499.1"/>
    <property type="molecule type" value="Genomic_DNA"/>
</dbReference>